<reference evidence="2 3" key="1">
    <citation type="submission" date="2015-07" db="EMBL/GenBank/DDBJ databases">
        <title>High-quality draft genome sequence of Oceanobacillus caeni HM6, a bacillus isolated from a human feces.</title>
        <authorList>
            <person name="Kumar J."/>
            <person name="Verma M.K."/>
            <person name="Pandey R."/>
            <person name="Bhambi M."/>
            <person name="Chauhan N."/>
        </authorList>
    </citation>
    <scope>NUCLEOTIDE SEQUENCE [LARGE SCALE GENOMIC DNA]</scope>
    <source>
        <strain evidence="2 3">HM6</strain>
    </source>
</reference>
<dbReference type="SMART" id="SM00857">
    <property type="entry name" value="Resolvase"/>
    <property type="match status" value="1"/>
</dbReference>
<dbReference type="InterPro" id="IPR006119">
    <property type="entry name" value="Resolv_N"/>
</dbReference>
<evidence type="ECO:0000259" key="1">
    <source>
        <dbReference type="SMART" id="SM00857"/>
    </source>
</evidence>
<dbReference type="SUPFAM" id="SSF53041">
    <property type="entry name" value="Resolvase-like"/>
    <property type="match status" value="1"/>
</dbReference>
<dbReference type="Gene3D" id="3.40.50.1390">
    <property type="entry name" value="Resolvase, N-terminal catalytic domain"/>
    <property type="match status" value="1"/>
</dbReference>
<sequence length="159" mass="18221">MKNNRKVIGLYTRVSTGQKVQFGQGMEQKKGIRVAKELFGQDIDIKFYVDEGFGPKNNTERNQMLKDVKQCKLDAVITYCVSRISTTFSLALKVVKEIHYSNVRFISIIEGEYTPLQLNREFEILGVLAKLERKDHAERIRRGIAFKKHLKKGGAENGK</sequence>
<gene>
    <name evidence="2" type="ORF">AFL42_10735</name>
</gene>
<proteinExistence type="predicted"/>
<dbReference type="InterPro" id="IPR036162">
    <property type="entry name" value="Resolvase-like_N_sf"/>
</dbReference>
<organism evidence="2 3">
    <name type="scientific">Oceanobacillus caeni</name>
    <dbReference type="NCBI Taxonomy" id="405946"/>
    <lineage>
        <taxon>Bacteria</taxon>
        <taxon>Bacillati</taxon>
        <taxon>Bacillota</taxon>
        <taxon>Bacilli</taxon>
        <taxon>Bacillales</taxon>
        <taxon>Bacillaceae</taxon>
        <taxon>Oceanobacillus</taxon>
    </lineage>
</organism>
<comment type="caution">
    <text evidence="2">The sequence shown here is derived from an EMBL/GenBank/DDBJ whole genome shotgun (WGS) entry which is preliminary data.</text>
</comment>
<accession>A0ABR5MIA2</accession>
<dbReference type="CDD" id="cd00338">
    <property type="entry name" value="Ser_Recombinase"/>
    <property type="match status" value="1"/>
</dbReference>
<dbReference type="EMBL" id="LGTK01000035">
    <property type="protein sequence ID" value="KPH74219.1"/>
    <property type="molecule type" value="Genomic_DNA"/>
</dbReference>
<keyword evidence="3" id="KW-1185">Reference proteome</keyword>
<feature type="domain" description="Resolvase/invertase-type recombinase catalytic" evidence="1">
    <location>
        <begin position="8"/>
        <end position="155"/>
    </location>
</feature>
<dbReference type="Proteomes" id="UP000037854">
    <property type="component" value="Unassembled WGS sequence"/>
</dbReference>
<name>A0ABR5MIA2_9BACI</name>
<dbReference type="RefSeq" id="WP_060668634.1">
    <property type="nucleotide sequence ID" value="NZ_LGTK01000035.1"/>
</dbReference>
<protein>
    <recommendedName>
        <fullName evidence="1">Resolvase/invertase-type recombinase catalytic domain-containing protein</fullName>
    </recommendedName>
</protein>
<evidence type="ECO:0000313" key="3">
    <source>
        <dbReference type="Proteomes" id="UP000037854"/>
    </source>
</evidence>
<dbReference type="Pfam" id="PF00239">
    <property type="entry name" value="Resolvase"/>
    <property type="match status" value="1"/>
</dbReference>
<evidence type="ECO:0000313" key="2">
    <source>
        <dbReference type="EMBL" id="KPH74219.1"/>
    </source>
</evidence>